<proteinExistence type="predicted"/>
<evidence type="ECO:0000313" key="1">
    <source>
        <dbReference type="EMBL" id="SJM33686.1"/>
    </source>
</evidence>
<keyword evidence="2" id="KW-1185">Reference proteome</keyword>
<dbReference type="AlphaFoldDB" id="A0A2P9ARB1"/>
<sequence>MASGAHLLAVLWERAWAVGDGDTHVASTEALSAAMRICADLDFIPSVSISRIGVLLNPLWFKPLQGHGSP</sequence>
<dbReference type="EMBL" id="FUIG01000044">
    <property type="protein sequence ID" value="SJM33686.1"/>
    <property type="molecule type" value="Genomic_DNA"/>
</dbReference>
<name>A0A2P9ARB1_9HYPH</name>
<organism evidence="1 2">
    <name type="scientific">Mesorhizobium delmotii</name>
    <dbReference type="NCBI Taxonomy" id="1631247"/>
    <lineage>
        <taxon>Bacteria</taxon>
        <taxon>Pseudomonadati</taxon>
        <taxon>Pseudomonadota</taxon>
        <taxon>Alphaproteobacteria</taxon>
        <taxon>Hyphomicrobiales</taxon>
        <taxon>Phyllobacteriaceae</taxon>
        <taxon>Mesorhizobium</taxon>
    </lineage>
</organism>
<evidence type="ECO:0000313" key="2">
    <source>
        <dbReference type="Proteomes" id="UP000245698"/>
    </source>
</evidence>
<gene>
    <name evidence="1" type="ORF">BQ8482_360087</name>
</gene>
<accession>A0A2P9ARB1</accession>
<reference evidence="2" key="1">
    <citation type="submission" date="2016-12" db="EMBL/GenBank/DDBJ databases">
        <authorList>
            <person name="Brunel B."/>
        </authorList>
    </citation>
    <scope>NUCLEOTIDE SEQUENCE [LARGE SCALE GENOMIC DNA]</scope>
</reference>
<protein>
    <submittedName>
        <fullName evidence="1">Uncharacterized protein</fullName>
    </submittedName>
</protein>
<dbReference type="Proteomes" id="UP000245698">
    <property type="component" value="Unassembled WGS sequence"/>
</dbReference>